<comment type="caution">
    <text evidence="2">The sequence shown here is derived from an EMBL/GenBank/DDBJ whole genome shotgun (WGS) entry which is preliminary data.</text>
</comment>
<evidence type="ECO:0000313" key="1">
    <source>
        <dbReference type="EMBL" id="HAC9010163.1"/>
    </source>
</evidence>
<sequence>MTAMTRQHPLLKIALNSDGHLSWPILPGETHRCPTCLRHVTTGPDGDLVHSMEEGGNVCIPSASVVISKAIIEMLSAGERLYVNPIKNGNKTLAPSFIFL</sequence>
<dbReference type="AlphaFoldDB" id="A0A722GBZ0"/>
<name>A0A722GBZ0_SALER</name>
<feature type="non-terminal residue" evidence="2">
    <location>
        <position position="100"/>
    </location>
</feature>
<organism evidence="2">
    <name type="scientific">Salmonella enterica</name>
    <name type="common">Salmonella choleraesuis</name>
    <dbReference type="NCBI Taxonomy" id="28901"/>
    <lineage>
        <taxon>Bacteria</taxon>
        <taxon>Pseudomonadati</taxon>
        <taxon>Pseudomonadota</taxon>
        <taxon>Gammaproteobacteria</taxon>
        <taxon>Enterobacterales</taxon>
        <taxon>Enterobacteriaceae</taxon>
        <taxon>Salmonella</taxon>
    </lineage>
</organism>
<proteinExistence type="predicted"/>
<reference evidence="2" key="2">
    <citation type="submission" date="2019-01" db="EMBL/GenBank/DDBJ databases">
        <authorList>
            <consortium name="NCBI Pathogen Detection Project"/>
        </authorList>
    </citation>
    <scope>NUCLEOTIDE SEQUENCE</scope>
    <source>
        <strain evidence="1">Monophasic variant of S.Typhimurium</strain>
        <strain evidence="2">R15.0410</strain>
    </source>
</reference>
<dbReference type="EMBL" id="DAANAL010000066">
    <property type="protein sequence ID" value="HAC9010163.1"/>
    <property type="molecule type" value="Genomic_DNA"/>
</dbReference>
<accession>A0A722GBZ0</accession>
<gene>
    <name evidence="1" type="ORF">G0J22_26560</name>
    <name evidence="2" type="ORF">G1358_26045</name>
</gene>
<evidence type="ECO:0000313" key="2">
    <source>
        <dbReference type="EMBL" id="HAD8921868.1"/>
    </source>
</evidence>
<dbReference type="EMBL" id="DAAQEC010000109">
    <property type="protein sequence ID" value="HAD8921868.1"/>
    <property type="molecule type" value="Genomic_DNA"/>
</dbReference>
<reference evidence="2" key="1">
    <citation type="journal article" date="2018" name="Genome Biol.">
        <title>SKESA: strategic k-mer extension for scrupulous assemblies.</title>
        <authorList>
            <person name="Souvorov A."/>
            <person name="Agarwala R."/>
            <person name="Lipman D.J."/>
        </authorList>
    </citation>
    <scope>NUCLEOTIDE SEQUENCE</scope>
    <source>
        <strain evidence="1">Monophasic variant of S.Typhimurium</strain>
        <strain evidence="2">R15.0410</strain>
    </source>
</reference>
<protein>
    <submittedName>
        <fullName evidence="2">Uncharacterized protein</fullName>
    </submittedName>
</protein>